<evidence type="ECO:0000256" key="5">
    <source>
        <dbReference type="ARBA" id="ARBA00022741"/>
    </source>
</evidence>
<keyword evidence="2" id="KW-0813">Transport</keyword>
<dbReference type="OrthoDB" id="9799337at2"/>
<protein>
    <submittedName>
        <fullName evidence="11">Iron complex transport system ATP-binding protein</fullName>
    </submittedName>
</protein>
<dbReference type="InterPro" id="IPR003439">
    <property type="entry name" value="ABC_transporter-like_ATP-bd"/>
</dbReference>
<evidence type="ECO:0000313" key="11">
    <source>
        <dbReference type="EMBL" id="SCX80658.1"/>
    </source>
</evidence>
<dbReference type="GO" id="GO:0005524">
    <property type="term" value="F:ATP binding"/>
    <property type="evidence" value="ECO:0007669"/>
    <property type="project" value="UniProtKB-KW"/>
</dbReference>
<dbReference type="STRING" id="1120976.SAMN03080606_00267"/>
<keyword evidence="3" id="KW-1003">Cell membrane</keyword>
<organism evidence="11 12">
    <name type="scientific">Alkaliphilus peptidifermentans DSM 18978</name>
    <dbReference type="NCBI Taxonomy" id="1120976"/>
    <lineage>
        <taxon>Bacteria</taxon>
        <taxon>Bacillati</taxon>
        <taxon>Bacillota</taxon>
        <taxon>Clostridia</taxon>
        <taxon>Peptostreptococcales</taxon>
        <taxon>Natronincolaceae</taxon>
        <taxon>Alkaliphilus</taxon>
    </lineage>
</organism>
<dbReference type="CDD" id="cd03214">
    <property type="entry name" value="ABC_Iron-Siderophores_B12_Hemin"/>
    <property type="match status" value="1"/>
</dbReference>
<dbReference type="PROSITE" id="PS50893">
    <property type="entry name" value="ABC_TRANSPORTER_2"/>
    <property type="match status" value="1"/>
</dbReference>
<dbReference type="Proteomes" id="UP000198636">
    <property type="component" value="Unassembled WGS sequence"/>
</dbReference>
<keyword evidence="8" id="KW-0406">Ion transport</keyword>
<accession>A0A1G5AS01</accession>
<dbReference type="InterPro" id="IPR051535">
    <property type="entry name" value="Siderophore_ABC-ATPase"/>
</dbReference>
<dbReference type="EMBL" id="FMUS01000001">
    <property type="protein sequence ID" value="SCX80658.1"/>
    <property type="molecule type" value="Genomic_DNA"/>
</dbReference>
<evidence type="ECO:0000256" key="4">
    <source>
        <dbReference type="ARBA" id="ARBA00022496"/>
    </source>
</evidence>
<evidence type="ECO:0000256" key="2">
    <source>
        <dbReference type="ARBA" id="ARBA00022448"/>
    </source>
</evidence>
<keyword evidence="7" id="KW-0408">Iron</keyword>
<dbReference type="GO" id="GO:0005886">
    <property type="term" value="C:plasma membrane"/>
    <property type="evidence" value="ECO:0007669"/>
    <property type="project" value="UniProtKB-SubCell"/>
</dbReference>
<dbReference type="PANTHER" id="PTHR42771:SF4">
    <property type="entry name" value="IRON(3+)-HYDROXAMATE IMPORT ATP-BINDING PROTEIN FHUC"/>
    <property type="match status" value="1"/>
</dbReference>
<evidence type="ECO:0000256" key="7">
    <source>
        <dbReference type="ARBA" id="ARBA00023004"/>
    </source>
</evidence>
<dbReference type="SUPFAM" id="SSF52540">
    <property type="entry name" value="P-loop containing nucleoside triphosphate hydrolases"/>
    <property type="match status" value="1"/>
</dbReference>
<reference evidence="11 12" key="1">
    <citation type="submission" date="2016-10" db="EMBL/GenBank/DDBJ databases">
        <authorList>
            <person name="de Groot N.N."/>
        </authorList>
    </citation>
    <scope>NUCLEOTIDE SEQUENCE [LARGE SCALE GENOMIC DNA]</scope>
    <source>
        <strain evidence="11 12">DSM 18978</strain>
    </source>
</reference>
<dbReference type="AlphaFoldDB" id="A0A1G5AS01"/>
<dbReference type="FunFam" id="3.40.50.300:FF:000134">
    <property type="entry name" value="Iron-enterobactin ABC transporter ATP-binding protein"/>
    <property type="match status" value="1"/>
</dbReference>
<dbReference type="GO" id="GO:0016887">
    <property type="term" value="F:ATP hydrolysis activity"/>
    <property type="evidence" value="ECO:0007669"/>
    <property type="project" value="InterPro"/>
</dbReference>
<evidence type="ECO:0000256" key="9">
    <source>
        <dbReference type="ARBA" id="ARBA00023136"/>
    </source>
</evidence>
<dbReference type="InterPro" id="IPR027417">
    <property type="entry name" value="P-loop_NTPase"/>
</dbReference>
<sequence length="261" mass="29375">MILTVDGICMKFKEKVILDNVNLSVEKGEVVSIVGPNGCGKSTLLKILSRNLSPQKGNVCLHGKSIKHMKPKDLAKKLAFLPQSRSVSSDFSVETLVSYGRYPHLGFSNRLKAMDLEIVDWAMDKTRVLELRNRTVNTLSGGEAQRTWIAMALAQRPDILLLDEPTTFLDISFQLEVMELIKELNQTLGLTIIMVLHDINQAVRYSHKIYALKNSTISHHGHAHQILSHQFLSGVFNIDADIFTDDKNNCPYIIPQRVKKL</sequence>
<evidence type="ECO:0000256" key="8">
    <source>
        <dbReference type="ARBA" id="ARBA00023065"/>
    </source>
</evidence>
<evidence type="ECO:0000256" key="6">
    <source>
        <dbReference type="ARBA" id="ARBA00022840"/>
    </source>
</evidence>
<keyword evidence="9" id="KW-0472">Membrane</keyword>
<dbReference type="RefSeq" id="WP_091539057.1">
    <property type="nucleotide sequence ID" value="NZ_FMUS01000001.1"/>
</dbReference>
<keyword evidence="5" id="KW-0547">Nucleotide-binding</keyword>
<keyword evidence="12" id="KW-1185">Reference proteome</keyword>
<evidence type="ECO:0000256" key="3">
    <source>
        <dbReference type="ARBA" id="ARBA00022475"/>
    </source>
</evidence>
<gene>
    <name evidence="11" type="ORF">SAMN03080606_00267</name>
</gene>
<dbReference type="Pfam" id="PF00005">
    <property type="entry name" value="ABC_tran"/>
    <property type="match status" value="1"/>
</dbReference>
<dbReference type="SMART" id="SM00382">
    <property type="entry name" value="AAA"/>
    <property type="match status" value="1"/>
</dbReference>
<keyword evidence="6 11" id="KW-0067">ATP-binding</keyword>
<keyword evidence="4" id="KW-0410">Iron transport</keyword>
<name>A0A1G5AS01_9FIRM</name>
<dbReference type="InterPro" id="IPR003593">
    <property type="entry name" value="AAA+_ATPase"/>
</dbReference>
<proteinExistence type="predicted"/>
<evidence type="ECO:0000259" key="10">
    <source>
        <dbReference type="PROSITE" id="PS50893"/>
    </source>
</evidence>
<comment type="subcellular location">
    <subcellularLocation>
        <location evidence="1">Cell membrane</location>
        <topology evidence="1">Peripheral membrane protein</topology>
    </subcellularLocation>
</comment>
<feature type="domain" description="ABC transporter" evidence="10">
    <location>
        <begin position="3"/>
        <end position="239"/>
    </location>
</feature>
<evidence type="ECO:0000313" key="12">
    <source>
        <dbReference type="Proteomes" id="UP000198636"/>
    </source>
</evidence>
<dbReference type="GO" id="GO:0006826">
    <property type="term" value="P:iron ion transport"/>
    <property type="evidence" value="ECO:0007669"/>
    <property type="project" value="UniProtKB-KW"/>
</dbReference>
<dbReference type="Gene3D" id="3.40.50.300">
    <property type="entry name" value="P-loop containing nucleotide triphosphate hydrolases"/>
    <property type="match status" value="1"/>
</dbReference>
<dbReference type="PANTHER" id="PTHR42771">
    <property type="entry name" value="IRON(3+)-HYDROXAMATE IMPORT ATP-BINDING PROTEIN FHUC"/>
    <property type="match status" value="1"/>
</dbReference>
<evidence type="ECO:0000256" key="1">
    <source>
        <dbReference type="ARBA" id="ARBA00004202"/>
    </source>
</evidence>